<name>A0A9P6WCB5_MAUEX</name>
<keyword evidence="6" id="KW-0963">Cytoplasm</keyword>
<feature type="region of interest" description="Disordered" evidence="11">
    <location>
        <begin position="110"/>
        <end position="198"/>
    </location>
</feature>
<feature type="compositionally biased region" description="Polar residues" evidence="11">
    <location>
        <begin position="286"/>
        <end position="303"/>
    </location>
</feature>
<feature type="region of interest" description="Disordered" evidence="11">
    <location>
        <begin position="1"/>
        <end position="23"/>
    </location>
</feature>
<evidence type="ECO:0000256" key="3">
    <source>
        <dbReference type="ARBA" id="ARBA00004317"/>
    </source>
</evidence>
<accession>A0A9P6WCB5</accession>
<keyword evidence="9" id="KW-0539">Nucleus</keyword>
<comment type="function">
    <text evidence="1">Forms a polymeric layer at the periphery of the spindle pole body (SPB) central plaque which has an essential function during SPB duplication and may facilitate attachment of the SPB to the nuclear membrane.</text>
</comment>
<evidence type="ECO:0000256" key="1">
    <source>
        <dbReference type="ARBA" id="ARBA00003620"/>
    </source>
</evidence>
<evidence type="ECO:0000256" key="11">
    <source>
        <dbReference type="SAM" id="MobiDB-lite"/>
    </source>
</evidence>
<keyword evidence="8" id="KW-0206">Cytoskeleton</keyword>
<evidence type="ECO:0000313" key="12">
    <source>
        <dbReference type="EMBL" id="KAG0669196.1"/>
    </source>
</evidence>
<evidence type="ECO:0000256" key="6">
    <source>
        <dbReference type="ARBA" id="ARBA00022490"/>
    </source>
</evidence>
<keyword evidence="7 10" id="KW-0175">Coiled coil</keyword>
<organism evidence="12 13">
    <name type="scientific">Maudiozyma exigua</name>
    <name type="common">Yeast</name>
    <name type="synonym">Kazachstania exigua</name>
    <dbReference type="NCBI Taxonomy" id="34358"/>
    <lineage>
        <taxon>Eukaryota</taxon>
        <taxon>Fungi</taxon>
        <taxon>Dikarya</taxon>
        <taxon>Ascomycota</taxon>
        <taxon>Saccharomycotina</taxon>
        <taxon>Saccharomycetes</taxon>
        <taxon>Saccharomycetales</taxon>
        <taxon>Saccharomycetaceae</taxon>
        <taxon>Maudiozyma</taxon>
    </lineage>
</organism>
<feature type="region of interest" description="Disordered" evidence="11">
    <location>
        <begin position="286"/>
        <end position="316"/>
    </location>
</feature>
<sequence length="342" mass="40222">MNISPTPRRYTTRTGNPRIDPLGMEDKYYFTDPLRKPNLRNGRYNNNNDVLLPPEYKLSAQTFNELIEQNKRLTNMLEGKQREINELKAENSEFRSKLWKYTEMADRYKNEIDRRDNDDRQRVKSQNMSQPTDYIQINKKRGENNTTTPYRNTTRKENRSNRKNARDDTDSEYDDDSEDSRYETAKSSRRSKSNSQQAEKLETLMKNVEHINRILSDSLEEAPAPKVRSSSIIHPTDTDILMTESSELQSLEDQIRVLQNKLNIKQQNEKRKVSLQQRLRELQETLNSTSLSKENSTSNTVKQNFDHTLYESDTDDSIPIKQKNRIRRVDKSTIFGTPKSEV</sequence>
<evidence type="ECO:0000256" key="8">
    <source>
        <dbReference type="ARBA" id="ARBA00023212"/>
    </source>
</evidence>
<protein>
    <recommendedName>
        <fullName evidence="5">Spindle pole body component SPC42</fullName>
    </recommendedName>
</protein>
<keyword evidence="13" id="KW-1185">Reference proteome</keyword>
<reference evidence="12 13" key="1">
    <citation type="submission" date="2020-11" db="EMBL/GenBank/DDBJ databases">
        <title>Kefir isolates.</title>
        <authorList>
            <person name="Marcisauskas S."/>
            <person name="Kim Y."/>
            <person name="Blasche S."/>
        </authorList>
    </citation>
    <scope>NUCLEOTIDE SEQUENCE [LARGE SCALE GENOMIC DNA]</scope>
    <source>
        <strain evidence="12 13">OG2</strain>
    </source>
</reference>
<feature type="coiled-coil region" evidence="10">
    <location>
        <begin position="63"/>
        <end position="97"/>
    </location>
</feature>
<dbReference type="OrthoDB" id="4061426at2759"/>
<evidence type="ECO:0000256" key="4">
    <source>
        <dbReference type="ARBA" id="ARBA00006867"/>
    </source>
</evidence>
<comment type="subcellular location">
    <subcellularLocation>
        <location evidence="3">Cytoplasm</location>
        <location evidence="3">Cytoskeleton</location>
        <location evidence="3">Microtubule organizing center</location>
        <location evidence="3">Spindle pole body</location>
    </subcellularLocation>
    <subcellularLocation>
        <location evidence="2">Nucleus</location>
    </subcellularLocation>
</comment>
<dbReference type="GO" id="GO:0005816">
    <property type="term" value="C:spindle pole body"/>
    <property type="evidence" value="ECO:0007669"/>
    <property type="project" value="UniProtKB-SubCell"/>
</dbReference>
<gene>
    <name evidence="12" type="primary">SPC42</name>
    <name evidence="12" type="ORF">C6P45_004040</name>
</gene>
<feature type="compositionally biased region" description="Acidic residues" evidence="11">
    <location>
        <begin position="169"/>
        <end position="178"/>
    </location>
</feature>
<evidence type="ECO:0000256" key="7">
    <source>
        <dbReference type="ARBA" id="ARBA00023054"/>
    </source>
</evidence>
<comment type="similarity">
    <text evidence="4">Belongs to the SPC42 family.</text>
</comment>
<feature type="compositionally biased region" description="Basic and acidic residues" evidence="11">
    <location>
        <begin position="154"/>
        <end position="168"/>
    </location>
</feature>
<evidence type="ECO:0000256" key="2">
    <source>
        <dbReference type="ARBA" id="ARBA00004123"/>
    </source>
</evidence>
<proteinExistence type="inferred from homology"/>
<dbReference type="InterPro" id="IPR021611">
    <property type="entry name" value="Spc42"/>
</dbReference>
<dbReference type="Pfam" id="PF11544">
    <property type="entry name" value="Spc42p"/>
    <property type="match status" value="1"/>
</dbReference>
<dbReference type="GO" id="GO:0005634">
    <property type="term" value="C:nucleus"/>
    <property type="evidence" value="ECO:0007669"/>
    <property type="project" value="UniProtKB-SubCell"/>
</dbReference>
<evidence type="ECO:0000256" key="5">
    <source>
        <dbReference type="ARBA" id="ARBA00019821"/>
    </source>
</evidence>
<comment type="caution">
    <text evidence="12">The sequence shown here is derived from an EMBL/GenBank/DDBJ whole genome shotgun (WGS) entry which is preliminary data.</text>
</comment>
<dbReference type="AlphaFoldDB" id="A0A9P6WCB5"/>
<dbReference type="Proteomes" id="UP000750334">
    <property type="component" value="Unassembled WGS sequence"/>
</dbReference>
<feature type="compositionally biased region" description="Basic and acidic residues" evidence="11">
    <location>
        <begin position="110"/>
        <end position="122"/>
    </location>
</feature>
<evidence type="ECO:0000256" key="10">
    <source>
        <dbReference type="SAM" id="Coils"/>
    </source>
</evidence>
<feature type="compositionally biased region" description="Polar residues" evidence="11">
    <location>
        <begin position="124"/>
        <end position="135"/>
    </location>
</feature>
<evidence type="ECO:0000256" key="9">
    <source>
        <dbReference type="ARBA" id="ARBA00023242"/>
    </source>
</evidence>
<dbReference type="EMBL" id="PUHR01000048">
    <property type="protein sequence ID" value="KAG0669196.1"/>
    <property type="molecule type" value="Genomic_DNA"/>
</dbReference>
<evidence type="ECO:0000313" key="13">
    <source>
        <dbReference type="Proteomes" id="UP000750334"/>
    </source>
</evidence>